<dbReference type="PaxDb" id="121845-A0A3Q0JJI8"/>
<dbReference type="RefSeq" id="XP_026688537.1">
    <property type="nucleotide sequence ID" value="XM_026832736.1"/>
</dbReference>
<dbReference type="KEGG" id="dci:103522766"/>
<reference evidence="2" key="1">
    <citation type="submission" date="2025-08" db="UniProtKB">
        <authorList>
            <consortium name="RefSeq"/>
        </authorList>
    </citation>
    <scope>IDENTIFICATION</scope>
</reference>
<keyword evidence="1" id="KW-1185">Reference proteome</keyword>
<feature type="non-terminal residue" evidence="2">
    <location>
        <position position="1"/>
    </location>
</feature>
<dbReference type="GeneID" id="103522766"/>
<name>A0A3Q0JJI8_DIACI</name>
<feature type="non-terminal residue" evidence="2">
    <location>
        <position position="199"/>
    </location>
</feature>
<dbReference type="Proteomes" id="UP000079169">
    <property type="component" value="Unplaced"/>
</dbReference>
<dbReference type="AlphaFoldDB" id="A0A3Q0JJI8"/>
<accession>A0A3Q0JJI8</accession>
<organism evidence="1 2">
    <name type="scientific">Diaphorina citri</name>
    <name type="common">Asian citrus psyllid</name>
    <dbReference type="NCBI Taxonomy" id="121845"/>
    <lineage>
        <taxon>Eukaryota</taxon>
        <taxon>Metazoa</taxon>
        <taxon>Ecdysozoa</taxon>
        <taxon>Arthropoda</taxon>
        <taxon>Hexapoda</taxon>
        <taxon>Insecta</taxon>
        <taxon>Pterygota</taxon>
        <taxon>Neoptera</taxon>
        <taxon>Paraneoptera</taxon>
        <taxon>Hemiptera</taxon>
        <taxon>Sternorrhyncha</taxon>
        <taxon>Psylloidea</taxon>
        <taxon>Psyllidae</taxon>
        <taxon>Diaphorininae</taxon>
        <taxon>Diaphorina</taxon>
    </lineage>
</organism>
<evidence type="ECO:0000313" key="1">
    <source>
        <dbReference type="Proteomes" id="UP000079169"/>
    </source>
</evidence>
<sequence length="199" mass="23014">ILTEKWQYFFRGPQLDSQAAVPFSTILTLFGQHNTPLKVKEKFTYNIIIILLISSLFQTRVVLESSLIKSILSKPLPSPSDDRQYVLQSVLNILVRNSTVECHHLSLLLPHCQLTTKQSKQILCTVLEPWLSQVILEYPRHLEKHNYRLCEDMIAFYLEAFRIVQDQMPLGLIQNAVQCFIDRFQSGMSPECHSILDNL</sequence>
<proteinExistence type="predicted"/>
<evidence type="ECO:0000313" key="2">
    <source>
        <dbReference type="RefSeq" id="XP_026688537.1"/>
    </source>
</evidence>
<protein>
    <submittedName>
        <fullName evidence="2">Uncharacterized protein LOC103522766</fullName>
    </submittedName>
</protein>
<gene>
    <name evidence="2" type="primary">LOC103522766</name>
</gene>